<feature type="transmembrane region" description="Helical" evidence="2">
    <location>
        <begin position="20"/>
        <end position="43"/>
    </location>
</feature>
<keyword evidence="2" id="KW-0812">Transmembrane</keyword>
<evidence type="ECO:0000256" key="2">
    <source>
        <dbReference type="SAM" id="Phobius"/>
    </source>
</evidence>
<dbReference type="KEGG" id="bze:COCCADRAFT_100452"/>
<gene>
    <name evidence="3" type="ORF">COCCADRAFT_100452</name>
</gene>
<keyword evidence="4" id="KW-1185">Reference proteome</keyword>
<sequence length="154" mass="17866">MSCIWTTQKLCYVQQKGMLFYMASALFASLQLVLVTHLTRRLACQQDATRKKKKEKEKYRRRRIYPIAPCFSHRTIREKENAMQTCIGRGWCEIAKQSKERKPHQLMEKPQEINAIAMPTLWISGVKRLNGRSTGMQAARKTEGVRIRGKPLLG</sequence>
<dbReference type="HOGENOM" id="CLU_1703911_0_0_1"/>
<dbReference type="RefSeq" id="XP_007713934.1">
    <property type="nucleotide sequence ID" value="XM_007715744.1"/>
</dbReference>
<evidence type="ECO:0000256" key="1">
    <source>
        <dbReference type="SAM" id="MobiDB-lite"/>
    </source>
</evidence>
<reference evidence="3 4" key="1">
    <citation type="journal article" date="2013" name="PLoS Genet.">
        <title>Comparative genome structure, secondary metabolite, and effector coding capacity across Cochliobolus pathogens.</title>
        <authorList>
            <person name="Condon B.J."/>
            <person name="Leng Y."/>
            <person name="Wu D."/>
            <person name="Bushley K.E."/>
            <person name="Ohm R.A."/>
            <person name="Otillar R."/>
            <person name="Martin J."/>
            <person name="Schackwitz W."/>
            <person name="Grimwood J."/>
            <person name="MohdZainudin N."/>
            <person name="Xue C."/>
            <person name="Wang R."/>
            <person name="Manning V.A."/>
            <person name="Dhillon B."/>
            <person name="Tu Z.J."/>
            <person name="Steffenson B.J."/>
            <person name="Salamov A."/>
            <person name="Sun H."/>
            <person name="Lowry S."/>
            <person name="LaButti K."/>
            <person name="Han J."/>
            <person name="Copeland A."/>
            <person name="Lindquist E."/>
            <person name="Barry K."/>
            <person name="Schmutz J."/>
            <person name="Baker S.E."/>
            <person name="Ciuffetti L.M."/>
            <person name="Grigoriev I.V."/>
            <person name="Zhong S."/>
            <person name="Turgeon B.G."/>
        </authorList>
    </citation>
    <scope>NUCLEOTIDE SEQUENCE [LARGE SCALE GENOMIC DNA]</scope>
    <source>
        <strain evidence="3 4">26-R-13</strain>
    </source>
</reference>
<name>W6Y8U6_COCC2</name>
<keyword evidence="2" id="KW-0472">Membrane</keyword>
<dbReference type="GeneID" id="19142156"/>
<feature type="region of interest" description="Disordered" evidence="1">
    <location>
        <begin position="133"/>
        <end position="154"/>
    </location>
</feature>
<keyword evidence="2" id="KW-1133">Transmembrane helix</keyword>
<dbReference type="Proteomes" id="UP000053841">
    <property type="component" value="Unassembled WGS sequence"/>
</dbReference>
<organism evidence="3 4">
    <name type="scientific">Cochliobolus carbonum (strain 26-R-13)</name>
    <name type="common">Maize leaf spot fungus</name>
    <name type="synonym">Bipolaris zeicola</name>
    <dbReference type="NCBI Taxonomy" id="930089"/>
    <lineage>
        <taxon>Eukaryota</taxon>
        <taxon>Fungi</taxon>
        <taxon>Dikarya</taxon>
        <taxon>Ascomycota</taxon>
        <taxon>Pezizomycotina</taxon>
        <taxon>Dothideomycetes</taxon>
        <taxon>Pleosporomycetidae</taxon>
        <taxon>Pleosporales</taxon>
        <taxon>Pleosporineae</taxon>
        <taxon>Pleosporaceae</taxon>
        <taxon>Bipolaris</taxon>
    </lineage>
</organism>
<evidence type="ECO:0000313" key="4">
    <source>
        <dbReference type="Proteomes" id="UP000053841"/>
    </source>
</evidence>
<dbReference type="EMBL" id="KI964651">
    <property type="protein sequence ID" value="EUC31789.1"/>
    <property type="molecule type" value="Genomic_DNA"/>
</dbReference>
<dbReference type="OrthoDB" id="10418528at2759"/>
<proteinExistence type="predicted"/>
<accession>W6Y8U6</accession>
<evidence type="ECO:0000313" key="3">
    <source>
        <dbReference type="EMBL" id="EUC31789.1"/>
    </source>
</evidence>
<protein>
    <submittedName>
        <fullName evidence="3">Uncharacterized protein</fullName>
    </submittedName>
</protein>
<dbReference type="AlphaFoldDB" id="W6Y8U6"/>